<evidence type="ECO:0008006" key="3">
    <source>
        <dbReference type="Google" id="ProtNLM"/>
    </source>
</evidence>
<dbReference type="AlphaFoldDB" id="A0A2W4QC35"/>
<dbReference type="Gene3D" id="3.40.50.1010">
    <property type="entry name" value="5'-nuclease"/>
    <property type="match status" value="1"/>
</dbReference>
<comment type="caution">
    <text evidence="1">The sequence shown here is derived from an EMBL/GenBank/DDBJ whole genome shotgun (WGS) entry which is preliminary data.</text>
</comment>
<reference evidence="1 2" key="1">
    <citation type="journal article" date="2018" name="Aquat. Microb. Ecol.">
        <title>Gammaproteobacterial methanotrophs dominate.</title>
        <authorList>
            <person name="Rissanen A.J."/>
            <person name="Saarenheimo J."/>
            <person name="Tiirola M."/>
            <person name="Peura S."/>
            <person name="Aalto S.L."/>
            <person name="Karvinen A."/>
            <person name="Nykanen H."/>
        </authorList>
    </citation>
    <scope>NUCLEOTIDE SEQUENCE [LARGE SCALE GENOMIC DNA]</scope>
    <source>
        <strain evidence="1">AMbin10</strain>
    </source>
</reference>
<gene>
    <name evidence="1" type="ORF">DM484_29120</name>
</gene>
<dbReference type="InterPro" id="IPR029060">
    <property type="entry name" value="PIN-like_dom_sf"/>
</dbReference>
<sequence>MAKKILADTGFWIALFYEDDKYRTKALSIEQNIHIHSLLIPWPTLYETINTKASKQKHNVAKLQHF</sequence>
<dbReference type="EMBL" id="QJPH01000570">
    <property type="protein sequence ID" value="PZN69782.1"/>
    <property type="molecule type" value="Genomic_DNA"/>
</dbReference>
<organism evidence="1 2">
    <name type="scientific">Candidatus Methylumidiphilus alinenensis</name>
    <dbReference type="NCBI Taxonomy" id="2202197"/>
    <lineage>
        <taxon>Bacteria</taxon>
        <taxon>Pseudomonadati</taxon>
        <taxon>Pseudomonadota</taxon>
        <taxon>Gammaproteobacteria</taxon>
        <taxon>Methylococcales</taxon>
        <taxon>Candidatus Methylumidiphilus</taxon>
    </lineage>
</organism>
<protein>
    <recommendedName>
        <fullName evidence="3">PIN domain-containing protein</fullName>
    </recommendedName>
</protein>
<dbReference type="SUPFAM" id="SSF88723">
    <property type="entry name" value="PIN domain-like"/>
    <property type="match status" value="1"/>
</dbReference>
<evidence type="ECO:0000313" key="2">
    <source>
        <dbReference type="Proteomes" id="UP000249396"/>
    </source>
</evidence>
<accession>A0A2W4QC35</accession>
<proteinExistence type="predicted"/>
<name>A0A2W4QC35_9GAMM</name>
<dbReference type="Proteomes" id="UP000249396">
    <property type="component" value="Unassembled WGS sequence"/>
</dbReference>
<evidence type="ECO:0000313" key="1">
    <source>
        <dbReference type="EMBL" id="PZN69782.1"/>
    </source>
</evidence>